<organism evidence="2 3">
    <name type="scientific">Fulvimonas yonginensis</name>
    <dbReference type="NCBI Taxonomy" id="1495200"/>
    <lineage>
        <taxon>Bacteria</taxon>
        <taxon>Pseudomonadati</taxon>
        <taxon>Pseudomonadota</taxon>
        <taxon>Gammaproteobacteria</taxon>
        <taxon>Lysobacterales</taxon>
        <taxon>Rhodanobacteraceae</taxon>
        <taxon>Fulvimonas</taxon>
    </lineage>
</organism>
<comment type="caution">
    <text evidence="2">The sequence shown here is derived from an EMBL/GenBank/DDBJ whole genome shotgun (WGS) entry which is preliminary data.</text>
</comment>
<evidence type="ECO:0000313" key="3">
    <source>
        <dbReference type="Proteomes" id="UP001381174"/>
    </source>
</evidence>
<sequence length="261" mass="29038">MPIRRIATRIVLAVTLLPATGPALAQTGLAAHFYFYRPTAGQQQAFEQGYRRHLEWHRQHRDPLVWYGWTIEDGPRAGQFVDASVGEPFAAFDRRVDVAGDAADAARNVLPYVTPLARPTYVLRPDLGAGTPLEHRRPTATMQVAVFHLRPGTEARFERAVQAARRVLAKRPGAPAHTWYRLVVGGEAPQYLLLVAREGWAGYDRYDGDLAGLLAKDDTALADYAAAVRSVDIETWRYRPELSLIPPGEQRDRAPPRRAAG</sequence>
<evidence type="ECO:0008006" key="4">
    <source>
        <dbReference type="Google" id="ProtNLM"/>
    </source>
</evidence>
<dbReference type="Gene3D" id="3.30.70.100">
    <property type="match status" value="1"/>
</dbReference>
<protein>
    <recommendedName>
        <fullName evidence="4">NIPSNAP protein</fullName>
    </recommendedName>
</protein>
<evidence type="ECO:0000256" key="1">
    <source>
        <dbReference type="SAM" id="SignalP"/>
    </source>
</evidence>
<dbReference type="RefSeq" id="WP_336808315.1">
    <property type="nucleotide sequence ID" value="NZ_JBBBNY010000010.1"/>
</dbReference>
<gene>
    <name evidence="2" type="ORF">WAT24_12990</name>
</gene>
<dbReference type="Proteomes" id="UP001381174">
    <property type="component" value="Unassembled WGS sequence"/>
</dbReference>
<dbReference type="EMBL" id="JBBBNY010000010">
    <property type="protein sequence ID" value="MEI7037678.1"/>
    <property type="molecule type" value="Genomic_DNA"/>
</dbReference>
<proteinExistence type="predicted"/>
<feature type="chain" id="PRO_5045687758" description="NIPSNAP protein" evidence="1">
    <location>
        <begin position="26"/>
        <end position="261"/>
    </location>
</feature>
<evidence type="ECO:0000313" key="2">
    <source>
        <dbReference type="EMBL" id="MEI7037678.1"/>
    </source>
</evidence>
<keyword evidence="1" id="KW-0732">Signal</keyword>
<accession>A0ABU8JDM0</accession>
<feature type="signal peptide" evidence="1">
    <location>
        <begin position="1"/>
        <end position="25"/>
    </location>
</feature>
<name>A0ABU8JDM0_9GAMM</name>
<reference evidence="2 3" key="1">
    <citation type="journal article" date="2014" name="Int. J. Syst. Evol. Microbiol.">
        <title>Fulvimonas yonginensis sp. nov., isolated from greenhouse soil, and emended description of the genus Fulvimonas.</title>
        <authorList>
            <person name="Ahn J.H."/>
            <person name="Kim S.J."/>
            <person name="Weon H.Y."/>
            <person name="Hong S.B."/>
            <person name="Seok S.J."/>
            <person name="Kwon S.W."/>
        </authorList>
    </citation>
    <scope>NUCLEOTIDE SEQUENCE [LARGE SCALE GENOMIC DNA]</scope>
    <source>
        <strain evidence="2 3">KACC 16952</strain>
    </source>
</reference>
<keyword evidence="3" id="KW-1185">Reference proteome</keyword>